<evidence type="ECO:0000313" key="2">
    <source>
        <dbReference type="EMBL" id="GAH81944.1"/>
    </source>
</evidence>
<sequence length="49" mass="4764">PDVVPGDEVGVIGPLPSLDIPLEVREDDGIIVPGGGGQVGAGEEAADEG</sequence>
<organism evidence="2">
    <name type="scientific">marine sediment metagenome</name>
    <dbReference type="NCBI Taxonomy" id="412755"/>
    <lineage>
        <taxon>unclassified sequences</taxon>
        <taxon>metagenomes</taxon>
        <taxon>ecological metagenomes</taxon>
    </lineage>
</organism>
<feature type="region of interest" description="Disordered" evidence="1">
    <location>
        <begin position="28"/>
        <end position="49"/>
    </location>
</feature>
<gene>
    <name evidence="2" type="ORF">S03H2_57523</name>
</gene>
<dbReference type="EMBL" id="BARU01036875">
    <property type="protein sequence ID" value="GAH81944.1"/>
    <property type="molecule type" value="Genomic_DNA"/>
</dbReference>
<feature type="non-terminal residue" evidence="2">
    <location>
        <position position="1"/>
    </location>
</feature>
<proteinExistence type="predicted"/>
<reference evidence="2" key="1">
    <citation type="journal article" date="2014" name="Front. Microbiol.">
        <title>High frequency of phylogenetically diverse reductive dehalogenase-homologous genes in deep subseafloor sedimentary metagenomes.</title>
        <authorList>
            <person name="Kawai M."/>
            <person name="Futagami T."/>
            <person name="Toyoda A."/>
            <person name="Takaki Y."/>
            <person name="Nishi S."/>
            <person name="Hori S."/>
            <person name="Arai W."/>
            <person name="Tsubouchi T."/>
            <person name="Morono Y."/>
            <person name="Uchiyama I."/>
            <person name="Ito T."/>
            <person name="Fujiyama A."/>
            <person name="Inagaki F."/>
            <person name="Takami H."/>
        </authorList>
    </citation>
    <scope>NUCLEOTIDE SEQUENCE</scope>
    <source>
        <strain evidence="2">Expedition CK06-06</strain>
    </source>
</reference>
<protein>
    <submittedName>
        <fullName evidence="2">Uncharacterized protein</fullName>
    </submittedName>
</protein>
<accession>X1JUJ7</accession>
<comment type="caution">
    <text evidence="2">The sequence shown here is derived from an EMBL/GenBank/DDBJ whole genome shotgun (WGS) entry which is preliminary data.</text>
</comment>
<name>X1JUJ7_9ZZZZ</name>
<evidence type="ECO:0000256" key="1">
    <source>
        <dbReference type="SAM" id="MobiDB-lite"/>
    </source>
</evidence>
<dbReference type="AlphaFoldDB" id="X1JUJ7"/>